<keyword evidence="1" id="KW-0175">Coiled coil</keyword>
<evidence type="ECO:0000313" key="3">
    <source>
        <dbReference type="Proteomes" id="UP001289135"/>
    </source>
</evidence>
<evidence type="ECO:0000313" key="2">
    <source>
        <dbReference type="EMBL" id="MDZ5760895.1"/>
    </source>
</evidence>
<protein>
    <submittedName>
        <fullName evidence="2">Uncharacterized protein</fullName>
    </submittedName>
</protein>
<proteinExistence type="predicted"/>
<sequence>MEYNFLLIKTNINDSLSIDNARFINNNKNIDNLINNAAKLLVNIFNSKENKLIFNNEYLKIIINQDINNDINDYNSKLYEIIDVIETAANLSEKFHSYFHFEETYLQIKIGDYHFYNKDYIYAINSYRHAIQQYHQNQIGYLKIIKCYNELINESIIKKNVENINIYTQSIQDLKKEAEKYQICLDINNVNEDLSQRPFEKFSEYLKFCECDINDFSLKKNSYWDILDRYPNHNSMQYDILTEATVDLKKRHANYHRNAAIIYYNLGQIYALIAKLVENKKIYEEENDKNLDNINNYQNNIENECKFKNNKIISLLINKIKLFFNIKINNFSCKTFKFNETIDMNKFLPKKTINIIKKENIKKDDFYDILSISKSYYMRAFNIDISLEKDIDNYNYLK</sequence>
<dbReference type="RefSeq" id="WP_322498333.1">
    <property type="nucleotide sequence ID" value="NZ_JARGYU010000001.1"/>
</dbReference>
<organism evidence="2 3">
    <name type="scientific">Lyticum sinuosum</name>
    <dbReference type="NCBI Taxonomy" id="1332059"/>
    <lineage>
        <taxon>Bacteria</taxon>
        <taxon>Pseudomonadati</taxon>
        <taxon>Pseudomonadota</taxon>
        <taxon>Alphaproteobacteria</taxon>
        <taxon>Rickettsiales</taxon>
        <taxon>Lyticum</taxon>
    </lineage>
</organism>
<comment type="caution">
    <text evidence="2">The sequence shown here is derived from an EMBL/GenBank/DDBJ whole genome shotgun (WGS) entry which is preliminary data.</text>
</comment>
<keyword evidence="3" id="KW-1185">Reference proteome</keyword>
<gene>
    <name evidence="2" type="ORF">Lyticum_00048</name>
</gene>
<reference evidence="2" key="1">
    <citation type="submission" date="2023-02" db="EMBL/GenBank/DDBJ databases">
        <title>Host association and intracellularity evolved multiple times independently in the Rickettsiales.</title>
        <authorList>
            <person name="Castelli M."/>
            <person name="Nardi T."/>
            <person name="Gammuto L."/>
            <person name="Bellinzona G."/>
            <person name="Sabaneyeva E."/>
            <person name="Potekhin A."/>
            <person name="Serra V."/>
            <person name="Petroni G."/>
            <person name="Sassera D."/>
        </authorList>
    </citation>
    <scope>NUCLEOTIDE SEQUENCE</scope>
    <source>
        <strain evidence="2">USBL-36I1</strain>
    </source>
</reference>
<dbReference type="EMBL" id="JARGYU010000001">
    <property type="protein sequence ID" value="MDZ5760895.1"/>
    <property type="molecule type" value="Genomic_DNA"/>
</dbReference>
<feature type="coiled-coil region" evidence="1">
    <location>
        <begin position="273"/>
        <end position="300"/>
    </location>
</feature>
<dbReference type="AlphaFoldDB" id="A0AAE4VJX8"/>
<name>A0AAE4VJX8_9RICK</name>
<dbReference type="Proteomes" id="UP001289135">
    <property type="component" value="Unassembled WGS sequence"/>
</dbReference>
<evidence type="ECO:0000256" key="1">
    <source>
        <dbReference type="SAM" id="Coils"/>
    </source>
</evidence>
<accession>A0AAE4VJX8</accession>